<keyword evidence="1" id="KW-0812">Transmembrane</keyword>
<evidence type="ECO:0000313" key="3">
    <source>
        <dbReference type="Proteomes" id="UP000183940"/>
    </source>
</evidence>
<keyword evidence="1" id="KW-0472">Membrane</keyword>
<dbReference type="PANTHER" id="PTHR36785:SF1">
    <property type="entry name" value="OS05G0502500 PROTEIN"/>
    <property type="match status" value="1"/>
</dbReference>
<reference evidence="2" key="1">
    <citation type="submission" date="2016-10" db="EMBL/GenBank/DDBJ databases">
        <title>CRISPR-Cas defence system in Roseofilum reptotaenium: evidence of a bacteriophage-cyanobacterium arms race in the coral black band disease.</title>
        <authorList>
            <person name="Buerger P."/>
            <person name="Wood-Charlson E.M."/>
            <person name="Weynberg K.D."/>
            <person name="Willis B."/>
            <person name="Van Oppen M.J."/>
        </authorList>
    </citation>
    <scope>NUCLEOTIDE SEQUENCE [LARGE SCALE GENOMIC DNA]</scope>
    <source>
        <strain evidence="2">AO1-A</strain>
    </source>
</reference>
<gene>
    <name evidence="2" type="ORF">BI308_05365</name>
</gene>
<keyword evidence="1" id="KW-1133">Transmembrane helix</keyword>
<accession>A0A1L9QUZ7</accession>
<organism evidence="2 3">
    <name type="scientific">Roseofilum reptotaenium AO1-A</name>
    <dbReference type="NCBI Taxonomy" id="1925591"/>
    <lineage>
        <taxon>Bacteria</taxon>
        <taxon>Bacillati</taxon>
        <taxon>Cyanobacteriota</taxon>
        <taxon>Cyanophyceae</taxon>
        <taxon>Desertifilales</taxon>
        <taxon>Desertifilaceae</taxon>
        <taxon>Roseofilum</taxon>
    </lineage>
</organism>
<dbReference type="STRING" id="1925591.BI308_05365"/>
<dbReference type="Proteomes" id="UP000183940">
    <property type="component" value="Unassembled WGS sequence"/>
</dbReference>
<feature type="transmembrane region" description="Helical" evidence="1">
    <location>
        <begin position="36"/>
        <end position="59"/>
    </location>
</feature>
<comment type="caution">
    <text evidence="2">The sequence shown here is derived from an EMBL/GenBank/DDBJ whole genome shotgun (WGS) entry which is preliminary data.</text>
</comment>
<dbReference type="PANTHER" id="PTHR36785">
    <property type="entry name" value="OS05G0502500 PROTEIN"/>
    <property type="match status" value="1"/>
</dbReference>
<protein>
    <submittedName>
        <fullName evidence="2">Uncharacterized protein</fullName>
    </submittedName>
</protein>
<feature type="transmembrane region" description="Helical" evidence="1">
    <location>
        <begin position="12"/>
        <end position="30"/>
    </location>
</feature>
<dbReference type="EMBL" id="MLAW01000006">
    <property type="protein sequence ID" value="OJJ26525.1"/>
    <property type="molecule type" value="Genomic_DNA"/>
</dbReference>
<sequence>MNLNDWKKLQINLSGIGFWLALFGGIWLLGSVGLGWIVHSILILIVLLAIAPVIFLIALRWWLQRNLIESSCPVCQTSFPALNNTQVRCPGCGEPLKVASGKFTRLTPDGTIDVEAIDVSVQQIDDRGS</sequence>
<dbReference type="AlphaFoldDB" id="A0A1L9QUZ7"/>
<name>A0A1L9QUZ7_9CYAN</name>
<evidence type="ECO:0000256" key="1">
    <source>
        <dbReference type="SAM" id="Phobius"/>
    </source>
</evidence>
<proteinExistence type="predicted"/>
<evidence type="ECO:0000313" key="2">
    <source>
        <dbReference type="EMBL" id="OJJ26525.1"/>
    </source>
</evidence>
<keyword evidence="3" id="KW-1185">Reference proteome</keyword>